<keyword evidence="1" id="KW-1133">Transmembrane helix</keyword>
<dbReference type="Proteomes" id="UP000199320">
    <property type="component" value="Unassembled WGS sequence"/>
</dbReference>
<accession>A0A1H9YYP3</accession>
<reference evidence="4 5" key="2">
    <citation type="submission" date="2016-10" db="EMBL/GenBank/DDBJ databases">
        <authorList>
            <person name="Varghese N."/>
            <person name="Submissions S."/>
        </authorList>
    </citation>
    <scope>NUCLEOTIDE SEQUENCE [LARGE SCALE GENOMIC DNA]</scope>
    <source>
        <strain evidence="2 5">CDM_1</strain>
        <strain evidence="4">CDM_6</strain>
    </source>
</reference>
<feature type="transmembrane region" description="Helical" evidence="1">
    <location>
        <begin position="69"/>
        <end position="91"/>
    </location>
</feature>
<dbReference type="InterPro" id="IPR014509">
    <property type="entry name" value="YjdF-like"/>
</dbReference>
<keyword evidence="1" id="KW-0812">Transmembrane</keyword>
<feature type="transmembrane region" description="Helical" evidence="1">
    <location>
        <begin position="97"/>
        <end position="117"/>
    </location>
</feature>
<feature type="transmembrane region" description="Helical" evidence="1">
    <location>
        <begin position="129"/>
        <end position="149"/>
    </location>
</feature>
<sequence>MTLDDSLGLSDTWERHLVWILQLALVGLIGYGAVTGSASVSVTASIALGITLLPAALRREYEYSMDAGLVLWITVAVFLHSIGSIGIYQQYQWYDEITHTVSATVVAGFGYASFRALEVHSDDVAVPSAFRSLFIIVFVLAAGVLWEAFEYALGDLVPVYGVDDIATDFVFNAIGGLIVAIWGAGHVSGLVGFLRDRLRSNADQ</sequence>
<evidence type="ECO:0000256" key="1">
    <source>
        <dbReference type="SAM" id="Phobius"/>
    </source>
</evidence>
<keyword evidence="1" id="KW-0472">Membrane</keyword>
<dbReference type="EMBL" id="FOIC01000001">
    <property type="protein sequence ID" value="SES74380.1"/>
    <property type="molecule type" value="Genomic_DNA"/>
</dbReference>
<organism evidence="3 4">
    <name type="scientific">Natrinema hispanicum</name>
    <dbReference type="NCBI Taxonomy" id="392421"/>
    <lineage>
        <taxon>Archaea</taxon>
        <taxon>Methanobacteriati</taxon>
        <taxon>Methanobacteriota</taxon>
        <taxon>Stenosarchaea group</taxon>
        <taxon>Halobacteria</taxon>
        <taxon>Halobacteriales</taxon>
        <taxon>Natrialbaceae</taxon>
        <taxon>Natrinema</taxon>
    </lineage>
</organism>
<evidence type="ECO:0000313" key="2">
    <source>
        <dbReference type="EMBL" id="SDC26293.1"/>
    </source>
</evidence>
<feature type="transmembrane region" description="Helical" evidence="1">
    <location>
        <begin position="169"/>
        <end position="194"/>
    </location>
</feature>
<dbReference type="Pfam" id="PF09997">
    <property type="entry name" value="DUF2238"/>
    <property type="match status" value="1"/>
</dbReference>
<dbReference type="OrthoDB" id="313603at2157"/>
<dbReference type="AlphaFoldDB" id="A0A1H9YYP3"/>
<reference evidence="3" key="1">
    <citation type="submission" date="2016-10" db="EMBL/GenBank/DDBJ databases">
        <authorList>
            <person name="de Groot N.N."/>
        </authorList>
    </citation>
    <scope>NUCLEOTIDE SEQUENCE [LARGE SCALE GENOMIC DNA]</scope>
    <source>
        <strain evidence="3">CDM_6</strain>
    </source>
</reference>
<evidence type="ECO:0000313" key="5">
    <source>
        <dbReference type="Proteomes" id="UP000324021"/>
    </source>
</evidence>
<protein>
    <submittedName>
        <fullName evidence="3">Uncharacterized protein</fullName>
    </submittedName>
</protein>
<dbReference type="STRING" id="392421.SAMN04488694_101299"/>
<dbReference type="RefSeq" id="WP_092929337.1">
    <property type="nucleotide sequence ID" value="NZ_FMZP01000002.1"/>
</dbReference>
<evidence type="ECO:0000313" key="3">
    <source>
        <dbReference type="EMBL" id="SES74380.1"/>
    </source>
</evidence>
<dbReference type="Proteomes" id="UP000324021">
    <property type="component" value="Unassembled WGS sequence"/>
</dbReference>
<name>A0A1H9YYP3_9EURY</name>
<feature type="transmembrane region" description="Helical" evidence="1">
    <location>
        <begin position="16"/>
        <end position="34"/>
    </location>
</feature>
<gene>
    <name evidence="3" type="ORF">SAMN04488694_101299</name>
    <name evidence="2" type="ORF">SAMN05192552_1002269</name>
</gene>
<evidence type="ECO:0000313" key="4">
    <source>
        <dbReference type="Proteomes" id="UP000199320"/>
    </source>
</evidence>
<keyword evidence="4" id="KW-1185">Reference proteome</keyword>
<dbReference type="EMBL" id="FMZP01000002">
    <property type="protein sequence ID" value="SDC26293.1"/>
    <property type="molecule type" value="Genomic_DNA"/>
</dbReference>
<proteinExistence type="predicted"/>